<keyword evidence="2 4" id="KW-0472">Membrane</keyword>
<evidence type="ECO:0008006" key="7">
    <source>
        <dbReference type="Google" id="ProtNLM"/>
    </source>
</evidence>
<accession>A0A1X0ATX2</accession>
<evidence type="ECO:0000256" key="3">
    <source>
        <dbReference type="SAM" id="MobiDB-lite"/>
    </source>
</evidence>
<protein>
    <recommendedName>
        <fullName evidence="7">Mammalian cell entry protein</fullName>
    </recommendedName>
</protein>
<proteinExistence type="predicted"/>
<sequence length="202" mass="21859">MAEHADATESVADKRPDDADEAEHPEESAPEDESAAQPSGRRLPWLRTPVVAAVALVAVLGGLAGWLAYHSHQNSVAQHQRNQFVQTARQAAVDLTSISFTEADTDIQRILDSATGTFRDDFEQRSAPFVEVVKRTQSTSRGTVADAGLESESGGQARVLVAVSVKTSIAAAPEQDPRRWRMRISVEKVGDDVKVSNVEFVP</sequence>
<name>A0A1X0ATX2_9MYCO</name>
<evidence type="ECO:0000313" key="6">
    <source>
        <dbReference type="Proteomes" id="UP000192448"/>
    </source>
</evidence>
<feature type="compositionally biased region" description="Basic and acidic residues" evidence="3">
    <location>
        <begin position="1"/>
        <end position="17"/>
    </location>
</feature>
<evidence type="ECO:0000256" key="2">
    <source>
        <dbReference type="ARBA" id="ARBA00023136"/>
    </source>
</evidence>
<feature type="region of interest" description="Disordered" evidence="3">
    <location>
        <begin position="1"/>
        <end position="41"/>
    </location>
</feature>
<dbReference type="STRING" id="1927124.BST13_19690"/>
<comment type="subcellular location">
    <subcellularLocation>
        <location evidence="1">Membrane</location>
    </subcellularLocation>
</comment>
<keyword evidence="6" id="KW-1185">Reference proteome</keyword>
<dbReference type="OrthoDB" id="4774723at2"/>
<reference evidence="5 6" key="1">
    <citation type="submission" date="2017-02" db="EMBL/GenBank/DDBJ databases">
        <title>The new phylogeny of genus Mycobacterium.</title>
        <authorList>
            <person name="Tortoli E."/>
            <person name="Trovato A."/>
            <person name="Cirillo D.M."/>
        </authorList>
    </citation>
    <scope>NUCLEOTIDE SEQUENCE [LARGE SCALE GENOMIC DNA]</scope>
    <source>
        <strain evidence="5 6">RW6</strain>
    </source>
</reference>
<dbReference type="PANTHER" id="PTHR37042">
    <property type="entry name" value="OUTER MEMBRANE PROTEIN RV1973"/>
    <property type="match status" value="1"/>
</dbReference>
<keyword evidence="4" id="KW-1133">Transmembrane helix</keyword>
<dbReference type="GO" id="GO:0016020">
    <property type="term" value="C:membrane"/>
    <property type="evidence" value="ECO:0007669"/>
    <property type="project" value="UniProtKB-SubCell"/>
</dbReference>
<feature type="transmembrane region" description="Helical" evidence="4">
    <location>
        <begin position="50"/>
        <end position="69"/>
    </location>
</feature>
<feature type="compositionally biased region" description="Acidic residues" evidence="3">
    <location>
        <begin position="18"/>
        <end position="34"/>
    </location>
</feature>
<evidence type="ECO:0000313" key="5">
    <source>
        <dbReference type="EMBL" id="ORA33522.1"/>
    </source>
</evidence>
<dbReference type="RefSeq" id="WP_083165743.1">
    <property type="nucleotide sequence ID" value="NZ_MVHF01000020.1"/>
</dbReference>
<dbReference type="PANTHER" id="PTHR37042:SF4">
    <property type="entry name" value="OUTER MEMBRANE PROTEIN RV1973"/>
    <property type="match status" value="1"/>
</dbReference>
<evidence type="ECO:0000256" key="4">
    <source>
        <dbReference type="SAM" id="Phobius"/>
    </source>
</evidence>
<dbReference type="EMBL" id="MVHF01000020">
    <property type="protein sequence ID" value="ORA33522.1"/>
    <property type="molecule type" value="Genomic_DNA"/>
</dbReference>
<comment type="caution">
    <text evidence="5">The sequence shown here is derived from an EMBL/GenBank/DDBJ whole genome shotgun (WGS) entry which is preliminary data.</text>
</comment>
<keyword evidence="4" id="KW-0812">Transmembrane</keyword>
<gene>
    <name evidence="5" type="ORF">BST13_19690</name>
</gene>
<dbReference type="Proteomes" id="UP000192448">
    <property type="component" value="Unassembled WGS sequence"/>
</dbReference>
<evidence type="ECO:0000256" key="1">
    <source>
        <dbReference type="ARBA" id="ARBA00004370"/>
    </source>
</evidence>
<dbReference type="AlphaFoldDB" id="A0A1X0ATX2"/>
<organism evidence="5 6">
    <name type="scientific">Mycobacterium aquaticum</name>
    <dbReference type="NCBI Taxonomy" id="1927124"/>
    <lineage>
        <taxon>Bacteria</taxon>
        <taxon>Bacillati</taxon>
        <taxon>Actinomycetota</taxon>
        <taxon>Actinomycetes</taxon>
        <taxon>Mycobacteriales</taxon>
        <taxon>Mycobacteriaceae</taxon>
        <taxon>Mycobacterium</taxon>
    </lineage>
</organism>